<sequence length="263" mass="28608">MILLPRFFSLFALTLAAIPLVGWLILICADFLSLADCLAPQPGWLVFSLILSLSLSLPPALYAWPDRSRTMPDIARETARAILLAFSLFALFFLATARPLFQWLGIPAMLLHLAAANLTPLFSCPLIYISYKISALLLPRPGPETPPPFAMKLFGVLSLLLVLALILHPFAMPEALMPLVHAGRLDMLGAAWRYLVLRHVLAVCGNAGFVPAWGGCCLISLLDMMRALPDAGTASLALMVLLSALMLASCTCLLLPSSRRWLC</sequence>
<feature type="transmembrane region" description="Helical" evidence="1">
    <location>
        <begin position="45"/>
        <end position="65"/>
    </location>
</feature>
<feature type="transmembrane region" description="Helical" evidence="1">
    <location>
        <begin position="191"/>
        <end position="222"/>
    </location>
</feature>
<organism evidence="2 3">
    <name type="scientific">Mailhella massiliensis</name>
    <dbReference type="NCBI Taxonomy" id="1903261"/>
    <lineage>
        <taxon>Bacteria</taxon>
        <taxon>Pseudomonadati</taxon>
        <taxon>Thermodesulfobacteriota</taxon>
        <taxon>Desulfovibrionia</taxon>
        <taxon>Desulfovibrionales</taxon>
        <taxon>Desulfovibrionaceae</taxon>
        <taxon>Mailhella</taxon>
    </lineage>
</organism>
<keyword evidence="1" id="KW-1133">Transmembrane helix</keyword>
<feature type="transmembrane region" description="Helical" evidence="1">
    <location>
        <begin position="77"/>
        <end position="97"/>
    </location>
</feature>
<proteinExistence type="predicted"/>
<feature type="transmembrane region" description="Helical" evidence="1">
    <location>
        <begin position="149"/>
        <end position="171"/>
    </location>
</feature>
<feature type="transmembrane region" description="Helical" evidence="1">
    <location>
        <begin position="109"/>
        <end position="129"/>
    </location>
</feature>
<dbReference type="AlphaFoldDB" id="A0A921AWT6"/>
<evidence type="ECO:0000256" key="1">
    <source>
        <dbReference type="SAM" id="Phobius"/>
    </source>
</evidence>
<reference evidence="2" key="2">
    <citation type="submission" date="2021-09" db="EMBL/GenBank/DDBJ databases">
        <authorList>
            <person name="Gilroy R."/>
        </authorList>
    </citation>
    <scope>NUCLEOTIDE SEQUENCE</scope>
    <source>
        <strain evidence="2">ChiGjej2B2-19336</strain>
    </source>
</reference>
<comment type="caution">
    <text evidence="2">The sequence shown here is derived from an EMBL/GenBank/DDBJ whole genome shotgun (WGS) entry which is preliminary data.</text>
</comment>
<reference evidence="2" key="1">
    <citation type="journal article" date="2021" name="PeerJ">
        <title>Extensive microbial diversity within the chicken gut microbiome revealed by metagenomics and culture.</title>
        <authorList>
            <person name="Gilroy R."/>
            <person name="Ravi A."/>
            <person name="Getino M."/>
            <person name="Pursley I."/>
            <person name="Horton D.L."/>
            <person name="Alikhan N.F."/>
            <person name="Baker D."/>
            <person name="Gharbi K."/>
            <person name="Hall N."/>
            <person name="Watson M."/>
            <person name="Adriaenssens E.M."/>
            <person name="Foster-Nyarko E."/>
            <person name="Jarju S."/>
            <person name="Secka A."/>
            <person name="Antonio M."/>
            <person name="Oren A."/>
            <person name="Chaudhuri R.R."/>
            <person name="La Ragione R."/>
            <person name="Hildebrand F."/>
            <person name="Pallen M.J."/>
        </authorList>
    </citation>
    <scope>NUCLEOTIDE SEQUENCE</scope>
    <source>
        <strain evidence="2">ChiGjej2B2-19336</strain>
    </source>
</reference>
<protein>
    <submittedName>
        <fullName evidence="2">Uncharacterized protein</fullName>
    </submittedName>
</protein>
<accession>A0A921AWT6</accession>
<feature type="transmembrane region" description="Helical" evidence="1">
    <location>
        <begin position="234"/>
        <end position="256"/>
    </location>
</feature>
<name>A0A921AWT6_9BACT</name>
<gene>
    <name evidence="2" type="ORF">K8W16_06950</name>
</gene>
<dbReference type="Proteomes" id="UP000698963">
    <property type="component" value="Unassembled WGS sequence"/>
</dbReference>
<keyword evidence="1" id="KW-0812">Transmembrane</keyword>
<evidence type="ECO:0000313" key="3">
    <source>
        <dbReference type="Proteomes" id="UP000698963"/>
    </source>
</evidence>
<dbReference type="EMBL" id="DYZA01000140">
    <property type="protein sequence ID" value="HJD97366.1"/>
    <property type="molecule type" value="Genomic_DNA"/>
</dbReference>
<keyword evidence="1" id="KW-0472">Membrane</keyword>
<dbReference type="RefSeq" id="WP_304122409.1">
    <property type="nucleotide sequence ID" value="NZ_DYZA01000140.1"/>
</dbReference>
<evidence type="ECO:0000313" key="2">
    <source>
        <dbReference type="EMBL" id="HJD97366.1"/>
    </source>
</evidence>